<dbReference type="EMBL" id="LLZZ01000026">
    <property type="protein sequence ID" value="KTB11888.1"/>
    <property type="molecule type" value="Genomic_DNA"/>
</dbReference>
<dbReference type="InterPro" id="IPR011989">
    <property type="entry name" value="ARM-like"/>
</dbReference>
<comment type="subcellular location">
    <subcellularLocation>
        <location evidence="1">Nucleus</location>
    </subcellularLocation>
</comment>
<dbReference type="Gene3D" id="1.25.10.10">
    <property type="entry name" value="Leucine-rich Repeat Variant"/>
    <property type="match status" value="1"/>
</dbReference>
<dbReference type="GO" id="GO:0005737">
    <property type="term" value="C:cytoplasm"/>
    <property type="evidence" value="ECO:0007669"/>
    <property type="project" value="TreeGrafter"/>
</dbReference>
<dbReference type="VEuPathDB" id="FungiDB:GVI51_A00253"/>
<dbReference type="Proteomes" id="UP000054886">
    <property type="component" value="Unassembled WGS sequence"/>
</dbReference>
<name>A0A0W0CAH6_CANGB</name>
<dbReference type="VEuPathDB" id="FungiDB:CAGL0A00385g"/>
<evidence type="ECO:0000313" key="5">
    <source>
        <dbReference type="EMBL" id="KTB11888.1"/>
    </source>
</evidence>
<dbReference type="GO" id="GO:0006606">
    <property type="term" value="P:protein import into nucleus"/>
    <property type="evidence" value="ECO:0007669"/>
    <property type="project" value="TreeGrafter"/>
</dbReference>
<evidence type="ECO:0000256" key="2">
    <source>
        <dbReference type="ARBA" id="ARBA00007991"/>
    </source>
</evidence>
<comment type="caution">
    <text evidence="5">The sequence shown here is derived from an EMBL/GenBank/DDBJ whole genome shotgun (WGS) entry which is preliminary data.</text>
</comment>
<dbReference type="GO" id="GO:0005634">
    <property type="term" value="C:nucleus"/>
    <property type="evidence" value="ECO:0007669"/>
    <property type="project" value="UniProtKB-SubCell"/>
</dbReference>
<dbReference type="PANTHER" id="PTHR12363:SF33">
    <property type="entry name" value="IMPORTIN-13"/>
    <property type="match status" value="1"/>
</dbReference>
<reference evidence="5 6" key="1">
    <citation type="submission" date="2015-10" db="EMBL/GenBank/DDBJ databases">
        <title>Draft genomes sequences of Candida glabrata isolates 1A, 1B, 2A, 2B, 3A and 3B.</title>
        <authorList>
            <person name="Haavelsrud O.E."/>
            <person name="Gaustad P."/>
        </authorList>
    </citation>
    <scope>NUCLEOTIDE SEQUENCE [LARGE SCALE GENOMIC DNA]</scope>
    <source>
        <strain evidence="5">910700640</strain>
    </source>
</reference>
<gene>
    <name evidence="5" type="ORF">AO440_000014</name>
</gene>
<keyword evidence="4" id="KW-0539">Nucleus</keyword>
<proteinExistence type="inferred from homology"/>
<evidence type="ECO:0000256" key="1">
    <source>
        <dbReference type="ARBA" id="ARBA00004123"/>
    </source>
</evidence>
<dbReference type="InterPro" id="IPR051345">
    <property type="entry name" value="Importin_beta-like_NTR"/>
</dbReference>
<dbReference type="InterPro" id="IPR016024">
    <property type="entry name" value="ARM-type_fold"/>
</dbReference>
<sequence>MSSVEEVVNLIEELYSPKPNRDLNEIQQVLQGIQKSGDGLILGSALLSGPYFTNVKYFGALTLAVQINMHHDDLKKEEFGFTLFRLNLAFLVQYFENVVNDPSALSSYSIVIKKLMSNLSILFVSINNNNPSENDFIASWNNPLNTLINLSIASSQMSTDQKSHWYGTNNNSESDKIILDTINSEVPYNQLIEFISSSPVRNQLSLLFTEILVEDLTKFQTQKHAMNSIHGVVHEHLYISTMALIIFNLSNFDATQLHDNLFNCINAWINYISISRQVSPQGRMDLSELLESLLKVMLQSNENEQYGSAEKVISIFSHIFSNDPLLMNFELRSRLETIFLGVSHGDTNADKSQYQWMLAYMNYLVTNEMYSELKDLSICVCDFLQINTLDLCNKLFTTIQTQDQAASDNTQEYIKVLLQLTNFPLHPVSQESFSLKMVDFWLDLAEGYSNLALESLKPNSQQLSIEIFQQVINIYVPKISLSNKKLFLEMGEDKTVLNEFEDFRNAVADLTQSLWLVLGNENLTNVLIAGVGSTEIASETELFNIETMSYLLEKLLKDINIPESLWVLDVLEAAKFLVANVQTLLRTGLDNSGPLSIDFVRSSTTLMSSLSGFYKENPEQIGGTIEILVQGLEKCASSTGGANAFTKVESMLVKTISTLCSVCRKELYPYLDNFTSFLHSVMSPDKQSSDFTRRSLTRSIGYIIQGQFENGPDAQGGNIDKLVMMFNNLIEQALGSGLSIQEKQNYIQCVLDCISELGNGLVYPQEMDDPKVIQLLPPYREYWNTDPLGIRAKIMQIIEKVLQNPYFQKSSSLIEASCLILGKSLTLPEEEPYFLRYSMNEIINFVFTHLQTCDIAPALPFFVYLLENLFSCYKATMTSAEFDVIFERVMISNYHQVIVQDPDSLQTCVNFVNSILDTKPGIAVYSQYWTSFILKEFLQLLTHKEKFTIVAVTKFWTKVVNNKKYTREELEITRQQVAAVGAQLTAHVMAGLYHTQRSDLNAYTELIRTLVAKFPIEFKSWLVAVLPQLVDKPQAHEKFINKLFITRGSRAAGNVILTWWLECSGLPGY</sequence>
<dbReference type="PANTHER" id="PTHR12363">
    <property type="entry name" value="TRANSPORTIN 3 AND IMPORTIN 13"/>
    <property type="match status" value="1"/>
</dbReference>
<protein>
    <submittedName>
        <fullName evidence="5">Importin beta-like protein KAP122</fullName>
    </submittedName>
</protein>
<evidence type="ECO:0000256" key="4">
    <source>
        <dbReference type="ARBA" id="ARBA00023242"/>
    </source>
</evidence>
<dbReference type="VEuPathDB" id="FungiDB:GWK60_A00275"/>
<keyword evidence="3" id="KW-0813">Transport</keyword>
<evidence type="ECO:0000313" key="6">
    <source>
        <dbReference type="Proteomes" id="UP000054886"/>
    </source>
</evidence>
<dbReference type="SUPFAM" id="SSF48371">
    <property type="entry name" value="ARM repeat"/>
    <property type="match status" value="1"/>
</dbReference>
<dbReference type="VEuPathDB" id="FungiDB:B1J91_A00385g"/>
<organism evidence="5 6">
    <name type="scientific">Candida glabrata</name>
    <name type="common">Yeast</name>
    <name type="synonym">Torulopsis glabrata</name>
    <dbReference type="NCBI Taxonomy" id="5478"/>
    <lineage>
        <taxon>Eukaryota</taxon>
        <taxon>Fungi</taxon>
        <taxon>Dikarya</taxon>
        <taxon>Ascomycota</taxon>
        <taxon>Saccharomycotina</taxon>
        <taxon>Saccharomycetes</taxon>
        <taxon>Saccharomycetales</taxon>
        <taxon>Saccharomycetaceae</taxon>
        <taxon>Nakaseomyces</taxon>
    </lineage>
</organism>
<dbReference type="AlphaFoldDB" id="A0A0W0CAH6"/>
<comment type="similarity">
    <text evidence="2">Belongs to the importin beta family.</text>
</comment>
<evidence type="ECO:0000256" key="3">
    <source>
        <dbReference type="ARBA" id="ARBA00022448"/>
    </source>
</evidence>
<accession>A0A0W0CAH6</accession>